<organism evidence="2 3">
    <name type="scientific">Roseateles paludis</name>
    <dbReference type="NCBI Taxonomy" id="3145238"/>
    <lineage>
        <taxon>Bacteria</taxon>
        <taxon>Pseudomonadati</taxon>
        <taxon>Pseudomonadota</taxon>
        <taxon>Betaproteobacteria</taxon>
        <taxon>Burkholderiales</taxon>
        <taxon>Sphaerotilaceae</taxon>
        <taxon>Roseateles</taxon>
    </lineage>
</organism>
<evidence type="ECO:0000313" key="2">
    <source>
        <dbReference type="EMBL" id="MEO3693806.1"/>
    </source>
</evidence>
<dbReference type="Pfam" id="PF01584">
    <property type="entry name" value="CheW"/>
    <property type="match status" value="1"/>
</dbReference>
<dbReference type="EMBL" id="JBDPZD010000015">
    <property type="protein sequence ID" value="MEO3693806.1"/>
    <property type="molecule type" value="Genomic_DNA"/>
</dbReference>
<dbReference type="InterPro" id="IPR002545">
    <property type="entry name" value="CheW-lke_dom"/>
</dbReference>
<sequence length="830" mass="89392">MALVDELLPHMRRVVNVDRDLHDLSLLWQMIEASSAISCPEQADTILPTLSQTRENFAGLQARLVQQLSEEHLAEVGDELASVAQCTIDILVRNLFERTADVGFLAIDDDLRAFCVADPGTQAALRPAMEQRLREYRAKYTVYDDVMALAPDGQLLVRLTDEPLSLSHDPIVSQALQAGAYVERYAASDLAQGAGAALLYAHRILDEAGQAVGVLVLRFRCADELRRIFSSVSDKGSHIAIALIDDEGQVLLSSDEAHVPLGARLECSSANQVGVTVFAGREYLSVTCPTRGYQGYGGPGWRAQAMVSLLTAFRGGHDVGDAHENVALDNEHLQRIQSDVEAINRNLRRVVWNGRLTAGSRGGSQAQLKAVLAQVNIAGARTRDRVAHAIGDLYRTALGRARHQARELARLAADVMDRNLYERANDCRWWALSPVLQRTLAQPASPEADRALVNVLQTINGLYTVYTRLVAFDAEGVIRAVSVESSLAPLTGTRIDPALCKATFGLADSQRYAVSAFEPSPLSDGTPTYVYLAAVRAPEHARPIGGIAIVFNAEREFQAMLADVMGERTGVAAFVDAQGRVVASSDGRYPVGVSMPFDGTEAIVEHDGAHLTAAGVEASGYREFKLGDGYSNGIRAVVALRLGTLERRRTSLQDAVIKALPTANRQQLNELALFQIGACRYALPLNAVLDARSPQGLVRTPGSQGALIGLLEVPGEHGTVLVPVLCGRKLTHVPYPARATDGVVLVMPALPGQRQPAFALKVDDVSTVVEVGDEHIQPMAGDWRGQNRLVSSIVRVDISGPGAQSLIQLIDVEALAQQMGFATPARLASA</sequence>
<dbReference type="Gene3D" id="2.40.50.180">
    <property type="entry name" value="CheA-289, Domain 4"/>
    <property type="match status" value="1"/>
</dbReference>
<accession>A0ABV0G7U6</accession>
<proteinExistence type="predicted"/>
<dbReference type="Proteomes" id="UP001495147">
    <property type="component" value="Unassembled WGS sequence"/>
</dbReference>
<reference evidence="2 3" key="1">
    <citation type="submission" date="2024-05" db="EMBL/GenBank/DDBJ databases">
        <title>Roseateles sp. DJS-2-20 16S ribosomal RNA gene Genome sequencing and assembly.</title>
        <authorList>
            <person name="Woo H."/>
        </authorList>
    </citation>
    <scope>NUCLEOTIDE SEQUENCE [LARGE SCALE GENOMIC DNA]</scope>
    <source>
        <strain evidence="2 3">DJS-2-20</strain>
    </source>
</reference>
<dbReference type="RefSeq" id="WP_347706616.1">
    <property type="nucleotide sequence ID" value="NZ_JBDPZD010000015.1"/>
</dbReference>
<keyword evidence="3" id="KW-1185">Reference proteome</keyword>
<comment type="caution">
    <text evidence="2">The sequence shown here is derived from an EMBL/GenBank/DDBJ whole genome shotgun (WGS) entry which is preliminary data.</text>
</comment>
<dbReference type="SMART" id="SM00260">
    <property type="entry name" value="CheW"/>
    <property type="match status" value="1"/>
</dbReference>
<feature type="domain" description="CheW-like" evidence="1">
    <location>
        <begin position="668"/>
        <end position="821"/>
    </location>
</feature>
<protein>
    <submittedName>
        <fullName evidence="2">Chemotaxis protein CheW</fullName>
    </submittedName>
</protein>
<dbReference type="SUPFAM" id="SSF50341">
    <property type="entry name" value="CheW-like"/>
    <property type="match status" value="1"/>
</dbReference>
<dbReference type="PROSITE" id="PS50851">
    <property type="entry name" value="CHEW"/>
    <property type="match status" value="1"/>
</dbReference>
<dbReference type="Gene3D" id="2.30.30.40">
    <property type="entry name" value="SH3 Domains"/>
    <property type="match status" value="1"/>
</dbReference>
<evidence type="ECO:0000259" key="1">
    <source>
        <dbReference type="PROSITE" id="PS50851"/>
    </source>
</evidence>
<evidence type="ECO:0000313" key="3">
    <source>
        <dbReference type="Proteomes" id="UP001495147"/>
    </source>
</evidence>
<dbReference type="InterPro" id="IPR036061">
    <property type="entry name" value="CheW-like_dom_sf"/>
</dbReference>
<name>A0ABV0G7U6_9BURK</name>
<gene>
    <name evidence="2" type="ORF">ABDJ85_20210</name>
</gene>